<evidence type="ECO:0000256" key="1">
    <source>
        <dbReference type="ARBA" id="ARBA00007592"/>
    </source>
</evidence>
<dbReference type="PRINTS" id="PR00146">
    <property type="entry name" value="DHPICSNTHASE"/>
</dbReference>
<accession>A0A6B1D433</accession>
<evidence type="ECO:0000256" key="3">
    <source>
        <dbReference type="ARBA" id="ARBA00023270"/>
    </source>
</evidence>
<dbReference type="GO" id="GO:0008840">
    <property type="term" value="F:4-hydroxy-tetrahydrodipicolinate synthase activity"/>
    <property type="evidence" value="ECO:0007669"/>
    <property type="project" value="TreeGrafter"/>
</dbReference>
<keyword evidence="2 4" id="KW-0456">Lyase</keyword>
<dbReference type="AlphaFoldDB" id="A0A6B1D433"/>
<evidence type="ECO:0000256" key="5">
    <source>
        <dbReference type="PIRSR" id="PIRSR001365-1"/>
    </source>
</evidence>
<dbReference type="InterPro" id="IPR020625">
    <property type="entry name" value="Schiff_base-form_aldolases_AS"/>
</dbReference>
<name>A0A6B1D433_9CHLR</name>
<gene>
    <name evidence="7" type="ORF">F4X14_06590</name>
</gene>
<dbReference type="CDD" id="cd00408">
    <property type="entry name" value="DHDPS-like"/>
    <property type="match status" value="1"/>
</dbReference>
<proteinExistence type="inferred from homology"/>
<dbReference type="Gene3D" id="3.20.20.70">
    <property type="entry name" value="Aldolase class I"/>
    <property type="match status" value="1"/>
</dbReference>
<dbReference type="PANTHER" id="PTHR12128">
    <property type="entry name" value="DIHYDRODIPICOLINATE SYNTHASE"/>
    <property type="match status" value="1"/>
</dbReference>
<dbReference type="SMART" id="SM01130">
    <property type="entry name" value="DHDPS"/>
    <property type="match status" value="1"/>
</dbReference>
<keyword evidence="3" id="KW-0704">Schiff base</keyword>
<dbReference type="InterPro" id="IPR002220">
    <property type="entry name" value="DapA-like"/>
</dbReference>
<dbReference type="InterPro" id="IPR013785">
    <property type="entry name" value="Aldolase_TIM"/>
</dbReference>
<dbReference type="EMBL" id="VXMH01000029">
    <property type="protein sequence ID" value="MYC94621.1"/>
    <property type="molecule type" value="Genomic_DNA"/>
</dbReference>
<dbReference type="PROSITE" id="PS00666">
    <property type="entry name" value="DHDPS_2"/>
    <property type="match status" value="1"/>
</dbReference>
<dbReference type="PANTHER" id="PTHR12128:SF66">
    <property type="entry name" value="4-HYDROXY-2-OXOGLUTARATE ALDOLASE, MITOCHONDRIAL"/>
    <property type="match status" value="1"/>
</dbReference>
<feature type="binding site" evidence="6">
    <location>
        <position position="47"/>
    </location>
    <ligand>
        <name>pyruvate</name>
        <dbReference type="ChEBI" id="CHEBI:15361"/>
    </ligand>
</feature>
<dbReference type="SUPFAM" id="SSF51569">
    <property type="entry name" value="Aldolase"/>
    <property type="match status" value="1"/>
</dbReference>
<reference evidence="7" key="1">
    <citation type="submission" date="2019-09" db="EMBL/GenBank/DDBJ databases">
        <title>Characterisation of the sponge microbiome using genome-centric metagenomics.</title>
        <authorList>
            <person name="Engelberts J.P."/>
            <person name="Robbins S.J."/>
            <person name="De Goeij J.M."/>
            <person name="Aranda M."/>
            <person name="Bell S.C."/>
            <person name="Webster N.S."/>
        </authorList>
    </citation>
    <scope>NUCLEOTIDE SEQUENCE</scope>
    <source>
        <strain evidence="7">SB0661_bin_32</strain>
    </source>
</reference>
<dbReference type="PIRSF" id="PIRSF001365">
    <property type="entry name" value="DHDPS"/>
    <property type="match status" value="1"/>
</dbReference>
<sequence>MKSFNGIFPAIITPMTADDRLNEDAFRQVMEFNIQAGVHGFWVAGGTGESVLLDDAENCRIAEIAADQNQGRIANIMHVGAPTTARSARLAEHAARAGVEAICCVPPFFYGQSDRGIVEHYRVVAAAADLPFFVYNLPSATGVEITPDLMARIQERVPQLAGLKHSAPYVPYVKTFAEMGLSCLIGNSRLFLPALLIGATGCVDGPPNMAPELWVAIWRAYEAGDIPAAGKAQEKASSAAEALIVASKFHGAIKAVLSQRLGIDCGGPRLPGEPLTAAERAELADKVVALGLDCSGQS</sequence>
<evidence type="ECO:0000256" key="6">
    <source>
        <dbReference type="PIRSR" id="PIRSR001365-2"/>
    </source>
</evidence>
<feature type="active site" description="Proton donor/acceptor" evidence="5">
    <location>
        <position position="135"/>
    </location>
</feature>
<dbReference type="GO" id="GO:0044281">
    <property type="term" value="P:small molecule metabolic process"/>
    <property type="evidence" value="ECO:0007669"/>
    <property type="project" value="UniProtKB-ARBA"/>
</dbReference>
<organism evidence="7">
    <name type="scientific">Caldilineaceae bacterium SB0661_bin_32</name>
    <dbReference type="NCBI Taxonomy" id="2605255"/>
    <lineage>
        <taxon>Bacteria</taxon>
        <taxon>Bacillati</taxon>
        <taxon>Chloroflexota</taxon>
        <taxon>Caldilineae</taxon>
        <taxon>Caldilineales</taxon>
        <taxon>Caldilineaceae</taxon>
    </lineage>
</organism>
<feature type="active site" description="Schiff-base intermediate with substrate" evidence="5">
    <location>
        <position position="164"/>
    </location>
</feature>
<evidence type="ECO:0000256" key="2">
    <source>
        <dbReference type="ARBA" id="ARBA00023239"/>
    </source>
</evidence>
<dbReference type="Pfam" id="PF00701">
    <property type="entry name" value="DHDPS"/>
    <property type="match status" value="1"/>
</dbReference>
<evidence type="ECO:0000313" key="7">
    <source>
        <dbReference type="EMBL" id="MYC94621.1"/>
    </source>
</evidence>
<protein>
    <submittedName>
        <fullName evidence="7">Dihydrodipicolinate synthase family protein</fullName>
    </submittedName>
</protein>
<comment type="caution">
    <text evidence="7">The sequence shown here is derived from an EMBL/GenBank/DDBJ whole genome shotgun (WGS) entry which is preliminary data.</text>
</comment>
<evidence type="ECO:0000256" key="4">
    <source>
        <dbReference type="PIRNR" id="PIRNR001365"/>
    </source>
</evidence>
<comment type="similarity">
    <text evidence="1 4">Belongs to the DapA family.</text>
</comment>
<feature type="binding site" evidence="6">
    <location>
        <position position="203"/>
    </location>
    <ligand>
        <name>pyruvate</name>
        <dbReference type="ChEBI" id="CHEBI:15361"/>
    </ligand>
</feature>